<dbReference type="InterPro" id="IPR049368">
    <property type="entry name" value="FkbO_Hyg5-like_N"/>
</dbReference>
<feature type="domain" description="Chorismatase FkbO/Hyg5-like N-terminal" evidence="1">
    <location>
        <begin position="53"/>
        <end position="179"/>
    </location>
</feature>
<dbReference type="SUPFAM" id="SSF55298">
    <property type="entry name" value="YjgF-like"/>
    <property type="match status" value="1"/>
</dbReference>
<accession>A0AAE3NCA6</accession>
<dbReference type="AlphaFoldDB" id="A0AAE3NCA6"/>
<name>A0AAE3NCA6_9BURK</name>
<organism evidence="2 3">
    <name type="scientific">Xenophilus arseniciresistens</name>
    <dbReference type="NCBI Taxonomy" id="1283306"/>
    <lineage>
        <taxon>Bacteria</taxon>
        <taxon>Pseudomonadati</taxon>
        <taxon>Pseudomonadota</taxon>
        <taxon>Betaproteobacteria</taxon>
        <taxon>Burkholderiales</taxon>
        <taxon>Comamonadaceae</taxon>
        <taxon>Xenophilus</taxon>
    </lineage>
</organism>
<keyword evidence="3" id="KW-1185">Reference proteome</keyword>
<reference evidence="2" key="1">
    <citation type="submission" date="2023-01" db="EMBL/GenBank/DDBJ databases">
        <title>Xenophilus mangrovi sp. nov., isolated from soil of Mangrove nature reserve.</title>
        <authorList>
            <person name="Xu S."/>
            <person name="Liu Z."/>
            <person name="Xu Y."/>
        </authorList>
    </citation>
    <scope>NUCLEOTIDE SEQUENCE</scope>
    <source>
        <strain evidence="2">YW8</strain>
    </source>
</reference>
<protein>
    <recommendedName>
        <fullName evidence="1">Chorismatase FkbO/Hyg5-like N-terminal domain-containing protein</fullName>
    </recommendedName>
</protein>
<sequence length="341" mass="35618">MQRQPAGLLGGSGTGAELLGGLHYGGPGASTPADGVLHALSAPALLDSGHCADLWTTGAPARAGQTGCVRWRSSGPWLFGAADLGAADAHAGIEALAQRAYADLFATLQGHGQPALLRLWNYLPHITGDDGAGMERYRRFNIGRQRAFLDAGQRAFEGAPAACALGLRSGDGLTLRFVAGHTEVRAIENPRQVPAWRYPADYGPRAPTFSRAALAALGDGQLALLVSGTASIVGHASQHAGDTPAQVNETLRNLQAVFEAARAQCSAPFALEDSEPVVYLRHAQQAQAVREQLAQALGPQSRFMQSAVFLAADVCRPELDVEIETQACATGQLTPSSRGTA</sequence>
<evidence type="ECO:0000313" key="2">
    <source>
        <dbReference type="EMBL" id="MDA7418196.1"/>
    </source>
</evidence>
<dbReference type="InterPro" id="IPR035959">
    <property type="entry name" value="RutC-like_sf"/>
</dbReference>
<dbReference type="EMBL" id="JAQIPB010000008">
    <property type="protein sequence ID" value="MDA7418196.1"/>
    <property type="molecule type" value="Genomic_DNA"/>
</dbReference>
<dbReference type="RefSeq" id="WP_271429405.1">
    <property type="nucleotide sequence ID" value="NZ_JAQIPB010000008.1"/>
</dbReference>
<dbReference type="Pfam" id="PF21168">
    <property type="entry name" value="FkbO_Hyg5-like_N"/>
    <property type="match status" value="1"/>
</dbReference>
<proteinExistence type="predicted"/>
<comment type="caution">
    <text evidence="2">The sequence shown here is derived from an EMBL/GenBank/DDBJ whole genome shotgun (WGS) entry which is preliminary data.</text>
</comment>
<evidence type="ECO:0000313" key="3">
    <source>
        <dbReference type="Proteomes" id="UP001212602"/>
    </source>
</evidence>
<evidence type="ECO:0000259" key="1">
    <source>
        <dbReference type="Pfam" id="PF21168"/>
    </source>
</evidence>
<dbReference type="Proteomes" id="UP001212602">
    <property type="component" value="Unassembled WGS sequence"/>
</dbReference>
<gene>
    <name evidence="2" type="ORF">PGB34_17665</name>
</gene>
<dbReference type="Gene3D" id="3.30.1330.40">
    <property type="entry name" value="RutC-like"/>
    <property type="match status" value="1"/>
</dbReference>